<dbReference type="EMBL" id="FOIL01000032">
    <property type="protein sequence ID" value="SET67929.1"/>
    <property type="molecule type" value="Genomic_DNA"/>
</dbReference>
<name>A0A1I0GAV7_9FIRM</name>
<dbReference type="InterPro" id="IPR000847">
    <property type="entry name" value="LysR_HTH_N"/>
</dbReference>
<evidence type="ECO:0000256" key="1">
    <source>
        <dbReference type="ARBA" id="ARBA00009437"/>
    </source>
</evidence>
<dbReference type="PANTHER" id="PTHR30419">
    <property type="entry name" value="HTH-TYPE TRANSCRIPTIONAL REGULATOR YBHD"/>
    <property type="match status" value="1"/>
</dbReference>
<dbReference type="InterPro" id="IPR036390">
    <property type="entry name" value="WH_DNA-bd_sf"/>
</dbReference>
<sequence>MNDRQLNYMLTILREGSISKAAEVLCISQPSLSQMVRKIENEMNAEIFTRYSNPISLTPAGEYYIKAAHDILNIEENLSRAVHEIAAGSRGTLRIGIPVLRAMEIIPQVYPRFHEKYPNVKLELIESGSDRLENQVLQKEVDLACLTTAPKINELEYILVANEETVLVAAKSTKLAHTVPAGTTISIMDAAREKFIYIKKGHSVRITQDQLFAAFHLRPERLFATGSIEVAKRSLSPCNAVMLCPKNYIDMSPELYDVCVTYPVKEITQERHFYICRRQDQYLNGYVRDFIRILKPDYDAKS</sequence>
<dbReference type="SUPFAM" id="SSF46785">
    <property type="entry name" value="Winged helix' DNA-binding domain"/>
    <property type="match status" value="1"/>
</dbReference>
<keyword evidence="4" id="KW-0804">Transcription</keyword>
<evidence type="ECO:0000259" key="5">
    <source>
        <dbReference type="PROSITE" id="PS50931"/>
    </source>
</evidence>
<dbReference type="InterPro" id="IPR036388">
    <property type="entry name" value="WH-like_DNA-bd_sf"/>
</dbReference>
<dbReference type="AlphaFoldDB" id="A0A1I0GAV7"/>
<protein>
    <submittedName>
        <fullName evidence="6">DNA-binding transcriptional regulator, LysR family</fullName>
    </submittedName>
</protein>
<dbReference type="PROSITE" id="PS50931">
    <property type="entry name" value="HTH_LYSR"/>
    <property type="match status" value="1"/>
</dbReference>
<dbReference type="GO" id="GO:0003677">
    <property type="term" value="F:DNA binding"/>
    <property type="evidence" value="ECO:0007669"/>
    <property type="project" value="UniProtKB-KW"/>
</dbReference>
<evidence type="ECO:0000256" key="4">
    <source>
        <dbReference type="ARBA" id="ARBA00023163"/>
    </source>
</evidence>
<evidence type="ECO:0000256" key="2">
    <source>
        <dbReference type="ARBA" id="ARBA00023015"/>
    </source>
</evidence>
<comment type="similarity">
    <text evidence="1">Belongs to the LysR transcriptional regulatory family.</text>
</comment>
<dbReference type="GO" id="GO:0003700">
    <property type="term" value="F:DNA-binding transcription factor activity"/>
    <property type="evidence" value="ECO:0007669"/>
    <property type="project" value="InterPro"/>
</dbReference>
<keyword evidence="3 6" id="KW-0238">DNA-binding</keyword>
<dbReference type="Gene3D" id="1.10.10.10">
    <property type="entry name" value="Winged helix-like DNA-binding domain superfamily/Winged helix DNA-binding domain"/>
    <property type="match status" value="1"/>
</dbReference>
<dbReference type="Pfam" id="PF03466">
    <property type="entry name" value="LysR_substrate"/>
    <property type="match status" value="1"/>
</dbReference>
<dbReference type="InterPro" id="IPR050950">
    <property type="entry name" value="HTH-type_LysR_regulators"/>
</dbReference>
<dbReference type="CDD" id="cd05466">
    <property type="entry name" value="PBP2_LTTR_substrate"/>
    <property type="match status" value="1"/>
</dbReference>
<organism evidence="6 7">
    <name type="scientific">[Clostridium] aminophilum</name>
    <dbReference type="NCBI Taxonomy" id="1526"/>
    <lineage>
        <taxon>Bacteria</taxon>
        <taxon>Bacillati</taxon>
        <taxon>Bacillota</taxon>
        <taxon>Clostridia</taxon>
        <taxon>Lachnospirales</taxon>
        <taxon>Lachnospiraceae</taxon>
    </lineage>
</organism>
<dbReference type="PANTHER" id="PTHR30419:SF8">
    <property type="entry name" value="NITROGEN ASSIMILATION TRANSCRIPTIONAL ACTIVATOR-RELATED"/>
    <property type="match status" value="1"/>
</dbReference>
<dbReference type="OrthoDB" id="1652954at2"/>
<dbReference type="Gene3D" id="3.40.190.290">
    <property type="match status" value="1"/>
</dbReference>
<keyword evidence="2" id="KW-0805">Transcription regulation</keyword>
<evidence type="ECO:0000256" key="3">
    <source>
        <dbReference type="ARBA" id="ARBA00023125"/>
    </source>
</evidence>
<evidence type="ECO:0000313" key="6">
    <source>
        <dbReference type="EMBL" id="SET67929.1"/>
    </source>
</evidence>
<dbReference type="InterPro" id="IPR005119">
    <property type="entry name" value="LysR_subst-bd"/>
</dbReference>
<dbReference type="RefSeq" id="WP_074649838.1">
    <property type="nucleotide sequence ID" value="NZ_FOIL01000032.1"/>
</dbReference>
<accession>A0A1I0GAV7</accession>
<proteinExistence type="inferred from homology"/>
<dbReference type="SUPFAM" id="SSF53850">
    <property type="entry name" value="Periplasmic binding protein-like II"/>
    <property type="match status" value="1"/>
</dbReference>
<reference evidence="6 7" key="1">
    <citation type="submission" date="2016-10" db="EMBL/GenBank/DDBJ databases">
        <authorList>
            <person name="de Groot N.N."/>
        </authorList>
    </citation>
    <scope>NUCLEOTIDE SEQUENCE [LARGE SCALE GENOMIC DNA]</scope>
    <source>
        <strain evidence="6 7">KH1P1</strain>
    </source>
</reference>
<dbReference type="PRINTS" id="PR00039">
    <property type="entry name" value="HTHLYSR"/>
</dbReference>
<evidence type="ECO:0000313" key="7">
    <source>
        <dbReference type="Proteomes" id="UP000199820"/>
    </source>
</evidence>
<dbReference type="GO" id="GO:0005829">
    <property type="term" value="C:cytosol"/>
    <property type="evidence" value="ECO:0007669"/>
    <property type="project" value="TreeGrafter"/>
</dbReference>
<keyword evidence="7" id="KW-1185">Reference proteome</keyword>
<dbReference type="eggNOG" id="COG0583">
    <property type="taxonomic scope" value="Bacteria"/>
</dbReference>
<dbReference type="STRING" id="1526.SAMN02910262_02127"/>
<dbReference type="Pfam" id="PF00126">
    <property type="entry name" value="HTH_1"/>
    <property type="match status" value="1"/>
</dbReference>
<feature type="domain" description="HTH lysR-type" evidence="5">
    <location>
        <begin position="1"/>
        <end position="58"/>
    </location>
</feature>
<gene>
    <name evidence="6" type="ORF">SAMN04487771_103212</name>
</gene>
<dbReference type="Proteomes" id="UP000199820">
    <property type="component" value="Unassembled WGS sequence"/>
</dbReference>